<feature type="transmembrane region" description="Helical" evidence="10">
    <location>
        <begin position="244"/>
        <end position="261"/>
    </location>
</feature>
<dbReference type="InterPro" id="IPR059000">
    <property type="entry name" value="ATPase_P-type_domA"/>
</dbReference>
<comment type="caution">
    <text evidence="12">The sequence shown here is derived from an EMBL/GenBank/DDBJ whole genome shotgun (WGS) entry which is preliminary data.</text>
</comment>
<dbReference type="SFLD" id="SFLDS00003">
    <property type="entry name" value="Haloacid_Dehalogenase"/>
    <property type="match status" value="1"/>
</dbReference>
<evidence type="ECO:0000256" key="4">
    <source>
        <dbReference type="ARBA" id="ARBA00022692"/>
    </source>
</evidence>
<evidence type="ECO:0000256" key="3">
    <source>
        <dbReference type="ARBA" id="ARBA00022475"/>
    </source>
</evidence>
<evidence type="ECO:0000256" key="9">
    <source>
        <dbReference type="ARBA" id="ARBA00023136"/>
    </source>
</evidence>
<protein>
    <submittedName>
        <fullName evidence="12">Cation-translocating P-type ATPase</fullName>
    </submittedName>
</protein>
<comment type="subcellular location">
    <subcellularLocation>
        <location evidence="1">Cell membrane</location>
        <topology evidence="1">Multi-pass membrane protein</topology>
    </subcellularLocation>
</comment>
<dbReference type="InterPro" id="IPR004014">
    <property type="entry name" value="ATPase_P-typ_cation-transptr_N"/>
</dbReference>
<evidence type="ECO:0000256" key="8">
    <source>
        <dbReference type="ARBA" id="ARBA00022989"/>
    </source>
</evidence>
<gene>
    <name evidence="12" type="ORF">GWC95_07575</name>
</gene>
<accession>A0ABW9ZY49</accession>
<keyword evidence="4 10" id="KW-0812">Transmembrane</keyword>
<evidence type="ECO:0000313" key="13">
    <source>
        <dbReference type="Proteomes" id="UP000753802"/>
    </source>
</evidence>
<organism evidence="12 13">
    <name type="scientific">Sediminibacterium roseum</name>
    <dbReference type="NCBI Taxonomy" id="1978412"/>
    <lineage>
        <taxon>Bacteria</taxon>
        <taxon>Pseudomonadati</taxon>
        <taxon>Bacteroidota</taxon>
        <taxon>Chitinophagia</taxon>
        <taxon>Chitinophagales</taxon>
        <taxon>Chitinophagaceae</taxon>
        <taxon>Sediminibacterium</taxon>
    </lineage>
</organism>
<dbReference type="EMBL" id="JAACJS010000011">
    <property type="protein sequence ID" value="NCI49776.1"/>
    <property type="molecule type" value="Genomic_DNA"/>
</dbReference>
<sequence length="848" mass="92276">MAAFYQIGTEKVMEQLHSSPQGLQPDAIPAIRKESGENILTETKQKSKLSILLSQFTDVMILILIIAAVISFIAGEHTDAYVILAIIVANAWMGFSQESNAEESVKLLKKLSPQFALVLRNNNTEKIETSAIVPGDIIILNAGDVVPADGRLISLHSFKTDESSLTGESQSTDKTTDAIEGNALSPGDQTNMVFKGSHVTAGSAKAIVTAIGMQTELGKIATLLKSETQKTPLQKRLALFSKQLAVIVIIICAIIFGFGIWQGNPVFQTFLTALSLAVAALPEALPAVITIALAKGARRMSKQQALMKNLPAVETLGSVTYICTDKTGTLTKNTMTVEKMEAVPDKQTLLLQAMMLNNEVRFSKEGLLGDSTETALVDYALQNGITKEEADRQLPFISKLPFDSERMLMSTLHRWENKWILLVKGAPVKLIEALSPGYKDKNQEWLDKNREWASEGLRVLFFAFKIFETDPGEIAPAMEKDLDFLGAVAMIDPPREEVIEALKRCKAAGIRTVMITGDQPLTATAIANRLGLLSEGNSVVKTGADLVNLSGEDFRQAVKNIVVYARVSPQQKLDIVKALQANGEFVAMTGDGVNDAPSLRQSDIGIAMGITGTDVSKEAADMILMDDNFATIVNAIKEGRRIYDNIRKFILYVLSCNLAEILVIFFAPILGFAIPLLPIHILWINLVTDGLPGMALVAEPAEPESMGRPPRSPKENLFAGGMIPKLVWSGVVMTVSCLLVQYWGIRNGYDVKAQQTMVFTTLCFVQLGNALSVSSAQHSVFSRAMFANKSMWFVIGGTVALQFALINVSFLQVIFKTGDIDWKAVLATVIAAVASVLVLEVLKRVLKR</sequence>
<dbReference type="RefSeq" id="WP_161818084.1">
    <property type="nucleotide sequence ID" value="NZ_JAACJS010000011.1"/>
</dbReference>
<dbReference type="InterPro" id="IPR050510">
    <property type="entry name" value="Cation_transp_ATPase_P-type"/>
</dbReference>
<dbReference type="PRINTS" id="PR00120">
    <property type="entry name" value="HATPASE"/>
</dbReference>
<dbReference type="PANTHER" id="PTHR43294">
    <property type="entry name" value="SODIUM/POTASSIUM-TRANSPORTING ATPASE SUBUNIT ALPHA"/>
    <property type="match status" value="1"/>
</dbReference>
<keyword evidence="8 10" id="KW-1133">Transmembrane helix</keyword>
<feature type="domain" description="Cation-transporting P-type ATPase N-terminal" evidence="11">
    <location>
        <begin position="3"/>
        <end position="76"/>
    </location>
</feature>
<dbReference type="Proteomes" id="UP000753802">
    <property type="component" value="Unassembled WGS sequence"/>
</dbReference>
<keyword evidence="6" id="KW-0067">ATP-binding</keyword>
<feature type="transmembrane region" description="Helical" evidence="10">
    <location>
        <begin position="273"/>
        <end position="294"/>
    </location>
</feature>
<dbReference type="Pfam" id="PF00690">
    <property type="entry name" value="Cation_ATPase_N"/>
    <property type="match status" value="1"/>
</dbReference>
<keyword evidence="5" id="KW-0547">Nucleotide-binding</keyword>
<dbReference type="PANTHER" id="PTHR43294:SF21">
    <property type="entry name" value="CATION TRANSPORTING ATPASE"/>
    <property type="match status" value="1"/>
</dbReference>
<dbReference type="PROSITE" id="PS00154">
    <property type="entry name" value="ATPASE_E1_E2"/>
    <property type="match status" value="1"/>
</dbReference>
<dbReference type="SUPFAM" id="SSF56784">
    <property type="entry name" value="HAD-like"/>
    <property type="match status" value="1"/>
</dbReference>
<feature type="transmembrane region" description="Helical" evidence="10">
    <location>
        <begin position="792"/>
        <end position="814"/>
    </location>
</feature>
<dbReference type="InterPro" id="IPR044492">
    <property type="entry name" value="P_typ_ATPase_HD_dom"/>
</dbReference>
<dbReference type="Pfam" id="PF00689">
    <property type="entry name" value="Cation_ATPase_C"/>
    <property type="match status" value="1"/>
</dbReference>
<feature type="transmembrane region" description="Helical" evidence="10">
    <location>
        <begin position="726"/>
        <end position="745"/>
    </location>
</feature>
<dbReference type="Gene3D" id="3.40.50.1000">
    <property type="entry name" value="HAD superfamily/HAD-like"/>
    <property type="match status" value="1"/>
</dbReference>
<evidence type="ECO:0000256" key="10">
    <source>
        <dbReference type="SAM" id="Phobius"/>
    </source>
</evidence>
<comment type="similarity">
    <text evidence="2">Belongs to the cation transport ATPase (P-type) (TC 3.A.3) family. Type IIA subfamily.</text>
</comment>
<dbReference type="SFLD" id="SFLDF00027">
    <property type="entry name" value="p-type_atpase"/>
    <property type="match status" value="1"/>
</dbReference>
<dbReference type="InterPro" id="IPR023298">
    <property type="entry name" value="ATPase_P-typ_TM_dom_sf"/>
</dbReference>
<evidence type="ECO:0000256" key="5">
    <source>
        <dbReference type="ARBA" id="ARBA00022741"/>
    </source>
</evidence>
<dbReference type="Pfam" id="PF13246">
    <property type="entry name" value="Cation_ATPase"/>
    <property type="match status" value="1"/>
</dbReference>
<dbReference type="InterPro" id="IPR006068">
    <property type="entry name" value="ATPase_P-typ_cation-transptr_C"/>
</dbReference>
<dbReference type="SUPFAM" id="SSF81653">
    <property type="entry name" value="Calcium ATPase, transduction domain A"/>
    <property type="match status" value="1"/>
</dbReference>
<feature type="transmembrane region" description="Helical" evidence="10">
    <location>
        <begin position="51"/>
        <end position="74"/>
    </location>
</feature>
<dbReference type="Gene3D" id="1.20.1110.10">
    <property type="entry name" value="Calcium-transporting ATPase, transmembrane domain"/>
    <property type="match status" value="2"/>
</dbReference>
<dbReference type="InterPro" id="IPR018303">
    <property type="entry name" value="ATPase_P-typ_P_site"/>
</dbReference>
<dbReference type="InterPro" id="IPR001757">
    <property type="entry name" value="P_typ_ATPase"/>
</dbReference>
<dbReference type="InterPro" id="IPR023214">
    <property type="entry name" value="HAD_sf"/>
</dbReference>
<evidence type="ECO:0000256" key="7">
    <source>
        <dbReference type="ARBA" id="ARBA00022967"/>
    </source>
</evidence>
<evidence type="ECO:0000256" key="6">
    <source>
        <dbReference type="ARBA" id="ARBA00022840"/>
    </source>
</evidence>
<reference evidence="12 13" key="1">
    <citation type="submission" date="2020-01" db="EMBL/GenBank/DDBJ databases">
        <title>Genome analysis.</title>
        <authorList>
            <person name="Wu S."/>
            <person name="Wang G."/>
        </authorList>
    </citation>
    <scope>NUCLEOTIDE SEQUENCE [LARGE SCALE GENOMIC DNA]</scope>
    <source>
        <strain evidence="12 13">SYL130</strain>
    </source>
</reference>
<dbReference type="NCBIfam" id="TIGR01494">
    <property type="entry name" value="ATPase_P-type"/>
    <property type="match status" value="2"/>
</dbReference>
<feature type="transmembrane region" description="Helical" evidence="10">
    <location>
        <begin position="820"/>
        <end position="842"/>
    </location>
</feature>
<keyword evidence="9 10" id="KW-0472">Membrane</keyword>
<evidence type="ECO:0000256" key="2">
    <source>
        <dbReference type="ARBA" id="ARBA00005675"/>
    </source>
</evidence>
<name>A0ABW9ZY49_9BACT</name>
<keyword evidence="7" id="KW-1278">Translocase</keyword>
<dbReference type="InterPro" id="IPR023299">
    <property type="entry name" value="ATPase_P-typ_cyto_dom_N"/>
</dbReference>
<evidence type="ECO:0000313" key="12">
    <source>
        <dbReference type="EMBL" id="NCI49776.1"/>
    </source>
</evidence>
<dbReference type="Gene3D" id="2.70.150.10">
    <property type="entry name" value="Calcium-transporting ATPase, cytoplasmic transduction domain A"/>
    <property type="match status" value="1"/>
</dbReference>
<dbReference type="SMART" id="SM00831">
    <property type="entry name" value="Cation_ATPase_N"/>
    <property type="match status" value="1"/>
</dbReference>
<feature type="transmembrane region" description="Helical" evidence="10">
    <location>
        <begin position="80"/>
        <end position="96"/>
    </location>
</feature>
<dbReference type="Pfam" id="PF00122">
    <property type="entry name" value="E1-E2_ATPase"/>
    <property type="match status" value="1"/>
</dbReference>
<proteinExistence type="inferred from homology"/>
<dbReference type="SFLD" id="SFLDG00002">
    <property type="entry name" value="C1.7:_P-type_atpase_like"/>
    <property type="match status" value="1"/>
</dbReference>
<feature type="transmembrane region" description="Helical" evidence="10">
    <location>
        <begin position="649"/>
        <end position="674"/>
    </location>
</feature>
<keyword evidence="3" id="KW-1003">Cell membrane</keyword>
<keyword evidence="13" id="KW-1185">Reference proteome</keyword>
<dbReference type="SUPFAM" id="SSF81665">
    <property type="entry name" value="Calcium ATPase, transmembrane domain M"/>
    <property type="match status" value="1"/>
</dbReference>
<dbReference type="PRINTS" id="PR00119">
    <property type="entry name" value="CATATPASE"/>
</dbReference>
<evidence type="ECO:0000256" key="1">
    <source>
        <dbReference type="ARBA" id="ARBA00004651"/>
    </source>
</evidence>
<dbReference type="Gene3D" id="3.40.1110.10">
    <property type="entry name" value="Calcium-transporting ATPase, cytoplasmic domain N"/>
    <property type="match status" value="1"/>
</dbReference>
<dbReference type="InterPro" id="IPR008250">
    <property type="entry name" value="ATPase_P-typ_transduc_dom_A_sf"/>
</dbReference>
<dbReference type="InterPro" id="IPR036412">
    <property type="entry name" value="HAD-like_sf"/>
</dbReference>
<evidence type="ECO:0000259" key="11">
    <source>
        <dbReference type="SMART" id="SM00831"/>
    </source>
</evidence>